<dbReference type="HOGENOM" id="CLU_105899_1_2_9"/>
<comment type="similarity">
    <text evidence="1 6">Belongs to the GatC family.</text>
</comment>
<dbReference type="PANTHER" id="PTHR15004:SF0">
    <property type="entry name" value="GLUTAMYL-TRNA(GLN) AMIDOTRANSFERASE SUBUNIT C, MITOCHONDRIAL"/>
    <property type="match status" value="1"/>
</dbReference>
<organism evidence="7 8">
    <name type="scientific">[Clostridium] cellulosi</name>
    <dbReference type="NCBI Taxonomy" id="29343"/>
    <lineage>
        <taxon>Bacteria</taxon>
        <taxon>Bacillati</taxon>
        <taxon>Bacillota</taxon>
        <taxon>Clostridia</taxon>
        <taxon>Eubacteriales</taxon>
        <taxon>Oscillospiraceae</taxon>
        <taxon>Oscillospiraceae incertae sedis</taxon>
    </lineage>
</organism>
<dbReference type="Pfam" id="PF02686">
    <property type="entry name" value="GatC"/>
    <property type="match status" value="1"/>
</dbReference>
<dbReference type="EC" id="6.3.5.-" evidence="6"/>
<comment type="subunit">
    <text evidence="2 6">Heterotrimer of A, B and C subunits.</text>
</comment>
<evidence type="ECO:0000313" key="7">
    <source>
        <dbReference type="EMBL" id="CDZ23431.1"/>
    </source>
</evidence>
<dbReference type="AlphaFoldDB" id="A0A078KIQ3"/>
<dbReference type="GO" id="GO:0050566">
    <property type="term" value="F:asparaginyl-tRNA synthase (glutamine-hydrolyzing) activity"/>
    <property type="evidence" value="ECO:0007669"/>
    <property type="project" value="RHEA"/>
</dbReference>
<sequence>MSQKADIEYLTKLARMELSAEEKASLEKDLDAIIGYMDTLSKIDTDEIEPMEHVLGLSNVMRDDNPVPSYDRDTLLACAPNSEDGFYDVPLAVEQ</sequence>
<dbReference type="KEGG" id="ccel:CCDG5_0288"/>
<comment type="function">
    <text evidence="3 6">Allows the formation of correctly charged Asn-tRNA(Asn) or Gln-tRNA(Gln) through the transamidation of misacylated Asp-tRNA(Asn) or Glu-tRNA(Gln) in organisms which lack either or both of asparaginyl-tRNA or glutaminyl-tRNA synthetases. The reaction takes place in the presence of glutamine and ATP through an activated phospho-Asp-tRNA(Asn) or phospho-Glu-tRNA(Gln).</text>
</comment>
<dbReference type="OrthoDB" id="9813938at2"/>
<dbReference type="GO" id="GO:0070681">
    <property type="term" value="P:glutaminyl-tRNAGln biosynthesis via transamidation"/>
    <property type="evidence" value="ECO:0007669"/>
    <property type="project" value="TreeGrafter"/>
</dbReference>
<protein>
    <recommendedName>
        <fullName evidence="6">Aspartyl/glutamyl-tRNA(Asn/Gln) amidotransferase subunit C</fullName>
        <shortName evidence="6">Asp/Glu-ADT subunit C</shortName>
        <ecNumber evidence="6">6.3.5.-</ecNumber>
    </recommendedName>
</protein>
<evidence type="ECO:0000256" key="3">
    <source>
        <dbReference type="ARBA" id="ARBA00024799"/>
    </source>
</evidence>
<name>A0A078KIQ3_9FIRM</name>
<dbReference type="HAMAP" id="MF_00122">
    <property type="entry name" value="GatC"/>
    <property type="match status" value="1"/>
</dbReference>
<dbReference type="STRING" id="29343.CCDG5_0288"/>
<comment type="catalytic activity">
    <reaction evidence="5 6">
        <text>L-glutamyl-tRNA(Gln) + L-glutamine + ATP + H2O = L-glutaminyl-tRNA(Gln) + L-glutamate + ADP + phosphate + H(+)</text>
        <dbReference type="Rhea" id="RHEA:17521"/>
        <dbReference type="Rhea" id="RHEA-COMP:9681"/>
        <dbReference type="Rhea" id="RHEA-COMP:9684"/>
        <dbReference type="ChEBI" id="CHEBI:15377"/>
        <dbReference type="ChEBI" id="CHEBI:15378"/>
        <dbReference type="ChEBI" id="CHEBI:29985"/>
        <dbReference type="ChEBI" id="CHEBI:30616"/>
        <dbReference type="ChEBI" id="CHEBI:43474"/>
        <dbReference type="ChEBI" id="CHEBI:58359"/>
        <dbReference type="ChEBI" id="CHEBI:78520"/>
        <dbReference type="ChEBI" id="CHEBI:78521"/>
        <dbReference type="ChEBI" id="CHEBI:456216"/>
    </reaction>
</comment>
<keyword evidence="8" id="KW-1185">Reference proteome</keyword>
<dbReference type="GO" id="GO:0005524">
    <property type="term" value="F:ATP binding"/>
    <property type="evidence" value="ECO:0007669"/>
    <property type="project" value="UniProtKB-KW"/>
</dbReference>
<dbReference type="GO" id="GO:0006412">
    <property type="term" value="P:translation"/>
    <property type="evidence" value="ECO:0007669"/>
    <property type="project" value="UniProtKB-UniRule"/>
</dbReference>
<proteinExistence type="inferred from homology"/>
<dbReference type="NCBIfam" id="TIGR00135">
    <property type="entry name" value="gatC"/>
    <property type="match status" value="1"/>
</dbReference>
<dbReference type="SUPFAM" id="SSF141000">
    <property type="entry name" value="Glu-tRNAGln amidotransferase C subunit"/>
    <property type="match status" value="1"/>
</dbReference>
<comment type="catalytic activity">
    <reaction evidence="4 6">
        <text>L-aspartyl-tRNA(Asn) + L-glutamine + ATP + H2O = L-asparaginyl-tRNA(Asn) + L-glutamate + ADP + phosphate + 2 H(+)</text>
        <dbReference type="Rhea" id="RHEA:14513"/>
        <dbReference type="Rhea" id="RHEA-COMP:9674"/>
        <dbReference type="Rhea" id="RHEA-COMP:9677"/>
        <dbReference type="ChEBI" id="CHEBI:15377"/>
        <dbReference type="ChEBI" id="CHEBI:15378"/>
        <dbReference type="ChEBI" id="CHEBI:29985"/>
        <dbReference type="ChEBI" id="CHEBI:30616"/>
        <dbReference type="ChEBI" id="CHEBI:43474"/>
        <dbReference type="ChEBI" id="CHEBI:58359"/>
        <dbReference type="ChEBI" id="CHEBI:78515"/>
        <dbReference type="ChEBI" id="CHEBI:78516"/>
        <dbReference type="ChEBI" id="CHEBI:456216"/>
    </reaction>
</comment>
<evidence type="ECO:0000256" key="4">
    <source>
        <dbReference type="ARBA" id="ARBA00047380"/>
    </source>
</evidence>
<dbReference type="InterPro" id="IPR003837">
    <property type="entry name" value="GatC"/>
</dbReference>
<dbReference type="Proteomes" id="UP000032431">
    <property type="component" value="Chromosome I"/>
</dbReference>
<dbReference type="GO" id="GO:0050567">
    <property type="term" value="F:glutaminyl-tRNA synthase (glutamine-hydrolyzing) activity"/>
    <property type="evidence" value="ECO:0007669"/>
    <property type="project" value="UniProtKB-UniRule"/>
</dbReference>
<reference evidence="8" key="1">
    <citation type="submission" date="2014-07" db="EMBL/GenBank/DDBJ databases">
        <authorList>
            <person name="Wibberg D."/>
        </authorList>
    </citation>
    <scope>NUCLEOTIDE SEQUENCE [LARGE SCALE GENOMIC DNA]</scope>
    <source>
        <strain evidence="8">DG5</strain>
    </source>
</reference>
<evidence type="ECO:0000256" key="5">
    <source>
        <dbReference type="ARBA" id="ARBA00047913"/>
    </source>
</evidence>
<dbReference type="EMBL" id="LM995447">
    <property type="protein sequence ID" value="CDZ23431.1"/>
    <property type="molecule type" value="Genomic_DNA"/>
</dbReference>
<evidence type="ECO:0000256" key="1">
    <source>
        <dbReference type="ARBA" id="ARBA00010757"/>
    </source>
</evidence>
<dbReference type="PANTHER" id="PTHR15004">
    <property type="entry name" value="GLUTAMYL-TRNA(GLN) AMIDOTRANSFERASE SUBUNIT C, MITOCHONDRIAL"/>
    <property type="match status" value="1"/>
</dbReference>
<evidence type="ECO:0000256" key="6">
    <source>
        <dbReference type="HAMAP-Rule" id="MF_00122"/>
    </source>
</evidence>
<gene>
    <name evidence="6" type="primary">gatC</name>
    <name evidence="7" type="ORF">CCDG5_0288</name>
</gene>
<dbReference type="PATRIC" id="fig|29343.3.peg.301"/>
<keyword evidence="6" id="KW-0648">Protein biosynthesis</keyword>
<keyword evidence="6" id="KW-0436">Ligase</keyword>
<keyword evidence="6" id="KW-0067">ATP-binding</keyword>
<dbReference type="GO" id="GO:0006450">
    <property type="term" value="P:regulation of translational fidelity"/>
    <property type="evidence" value="ECO:0007669"/>
    <property type="project" value="InterPro"/>
</dbReference>
<accession>A0A078KIQ3</accession>
<evidence type="ECO:0000256" key="2">
    <source>
        <dbReference type="ARBA" id="ARBA00011123"/>
    </source>
</evidence>
<keyword evidence="6" id="KW-0547">Nucleotide-binding</keyword>
<evidence type="ECO:0000313" key="8">
    <source>
        <dbReference type="Proteomes" id="UP000032431"/>
    </source>
</evidence>
<dbReference type="InterPro" id="IPR036113">
    <property type="entry name" value="Asp/Glu-ADT_sf_sub_c"/>
</dbReference>
<dbReference type="Gene3D" id="1.10.20.60">
    <property type="entry name" value="Glu-tRNAGln amidotransferase C subunit, N-terminal domain"/>
    <property type="match status" value="1"/>
</dbReference>